<dbReference type="PANTHER" id="PTHR46928">
    <property type="entry name" value="MESENCHYME-SPECIFIC CELL SURFACE GLYCOPROTEIN"/>
    <property type="match status" value="1"/>
</dbReference>
<dbReference type="Gene3D" id="2.130.10.10">
    <property type="entry name" value="YVTN repeat-like/Quinoprotein amine dehydrogenase"/>
    <property type="match status" value="1"/>
</dbReference>
<proteinExistence type="predicted"/>
<sequence>MPSSPFRRAVGAAAVAATACALAIAPVTAASAALVPDPLVHASADAPFDLVPTGTFETGVFDEGASEIVQAHGDRLFSINAAEGSVSVLDMSDPAAPTLLYTIGAEGFVANSVAIREDGLGVVALEVADDKTADGALLFFDADAESATVLGTVTVGALPDMVTVSPDGAYALVANEGEPADDFSSDPEGSIGIVTLPEAGTLAAPAQADVRIADFHAFEGGALPADVRVFGPRPHGDDLPVSRNLEPEYITVSGTTAYAALQEANAVAVINVPTATVTDIWSLGFKDWGQVALDPSDRDPEDAPTIDLRTFEGLHGMYMPDGIASYEVDGETYLVTANEGDAREWGDYVEPARVKDLGEVDDETGLMTGYGPVCEAAFDAALLEDDQLGRLEVTTELGFDEEQGCYDELYAYGARSFSIYTADGTQVFDSGAQFEEITAELLPEHFNAGHDDSELESRSDAKGVEPENLAVGEVDGRTYAFIGFERLGGVIAYDISDPASPAYVTYVNNRDFSVSAADDIEAAPERQAEILSQAGDLGPEGLDFIPASASPTGKPLLAVGNEVSGSTTLYTIDDGTTEGRILTINDFHGRIEANGDEAGAAVLAGAVAQFTAENPNTIFASAGDNIGASTFTSFIQDDNPTIDALVAAGLDVSAVGNHEFDQGFADLRDRVIPRYGSADLALGANVYLKGTDTPALEEYAVREVGGVRVAFIGTVTSDTATLVSPAGISEIEFGSQLEAANRVAAEITADGAADVIVLLTHSGAASEDCTSVADEQSEYGELIREASPEIGAIVSGHTHQLYSCDIADRPVISAHQYGTTLGALDFQVDDATGELFSIAGSTVDLVAQETVELGEEIDVPLFPADPEVQAIVDAAAAEADVLGQEVVGRISADILRGGTPPGGDRGVESTMGNLVADIYRWATSAEYANYGGRPADIAIMNPGGLRDDLLYGEDGTVTYEEAAAVQPFGNTLVTTTLTGAQLEQILEEQWQPGNERPKLHLGISDGFAYEYIEDAAAGEHIVEMTFEGEPIAAEDEFLVTTNSFIASGGDGFTTFAEGVGTADTGLIDLSATVDYFAAHEVVDPAPLGRAAEHVPGETPAPEVPEESPAPESPAPESPAPESPTPESPAPEEPQGEQKPEGELAPTGGDMAVVGGIAAAVLIAVGALLFVVRRRRV</sequence>
<accession>A0A9W6H5H3</accession>
<evidence type="ECO:0000259" key="5">
    <source>
        <dbReference type="Pfam" id="PF00149"/>
    </source>
</evidence>
<gene>
    <name evidence="8" type="ORF">GCM10017576_27780</name>
</gene>
<dbReference type="InterPro" id="IPR052956">
    <property type="entry name" value="Mesenchyme-surface_protein"/>
</dbReference>
<dbReference type="SUPFAM" id="SSF56300">
    <property type="entry name" value="Metallo-dependent phosphatases"/>
    <property type="match status" value="1"/>
</dbReference>
<reference evidence="8" key="2">
    <citation type="submission" date="2023-01" db="EMBL/GenBank/DDBJ databases">
        <authorList>
            <person name="Sun Q."/>
            <person name="Evtushenko L."/>
        </authorList>
    </citation>
    <scope>NUCLEOTIDE SEQUENCE</scope>
    <source>
        <strain evidence="8">VKM Ac-1020</strain>
    </source>
</reference>
<keyword evidence="3" id="KW-0472">Membrane</keyword>
<dbReference type="Gene3D" id="3.60.21.10">
    <property type="match status" value="1"/>
</dbReference>
<keyword evidence="3" id="KW-0812">Transmembrane</keyword>
<evidence type="ECO:0000313" key="8">
    <source>
        <dbReference type="EMBL" id="GLJ62647.1"/>
    </source>
</evidence>
<dbReference type="RefSeq" id="WP_271174336.1">
    <property type="nucleotide sequence ID" value="NZ_BSEJ01000015.1"/>
</dbReference>
<name>A0A9W6H5H3_9MICO</name>
<keyword evidence="1 4" id="KW-0732">Signal</keyword>
<dbReference type="InterPro" id="IPR004843">
    <property type="entry name" value="Calcineurin-like_PHP"/>
</dbReference>
<dbReference type="InterPro" id="IPR015943">
    <property type="entry name" value="WD40/YVTN_repeat-like_dom_sf"/>
</dbReference>
<dbReference type="AlphaFoldDB" id="A0A9W6H5H3"/>
<feature type="domain" description="Calcineurin-like phosphoesterase" evidence="5">
    <location>
        <begin position="580"/>
        <end position="800"/>
    </location>
</feature>
<dbReference type="InterPro" id="IPR006179">
    <property type="entry name" value="5_nucleotidase/apyrase"/>
</dbReference>
<evidence type="ECO:0000256" key="1">
    <source>
        <dbReference type="ARBA" id="ARBA00022729"/>
    </source>
</evidence>
<keyword evidence="9" id="KW-1185">Reference proteome</keyword>
<evidence type="ECO:0000256" key="4">
    <source>
        <dbReference type="SAM" id="SignalP"/>
    </source>
</evidence>
<feature type="transmembrane region" description="Helical" evidence="3">
    <location>
        <begin position="1150"/>
        <end position="1171"/>
    </location>
</feature>
<dbReference type="PROSITE" id="PS51257">
    <property type="entry name" value="PROKAR_LIPOPROTEIN"/>
    <property type="match status" value="1"/>
</dbReference>
<dbReference type="SUPFAM" id="SSF51004">
    <property type="entry name" value="C-terminal (heme d1) domain of cytochrome cd1-nitrite reductase"/>
    <property type="match status" value="1"/>
</dbReference>
<evidence type="ECO:0000259" key="7">
    <source>
        <dbReference type="Pfam" id="PF22494"/>
    </source>
</evidence>
<evidence type="ECO:0000256" key="2">
    <source>
        <dbReference type="SAM" id="MobiDB-lite"/>
    </source>
</evidence>
<feature type="compositionally biased region" description="Pro residues" evidence="2">
    <location>
        <begin position="1110"/>
        <end position="1131"/>
    </location>
</feature>
<feature type="domain" description="5'-Nucleotidase C-terminal" evidence="6">
    <location>
        <begin position="904"/>
        <end position="1057"/>
    </location>
</feature>
<organism evidence="8 9">
    <name type="scientific">Microbacterium barkeri</name>
    <dbReference type="NCBI Taxonomy" id="33917"/>
    <lineage>
        <taxon>Bacteria</taxon>
        <taxon>Bacillati</taxon>
        <taxon>Actinomycetota</taxon>
        <taxon>Actinomycetes</taxon>
        <taxon>Micrococcales</taxon>
        <taxon>Microbacteriaceae</taxon>
        <taxon>Microbacterium</taxon>
    </lineage>
</organism>
<dbReference type="Proteomes" id="UP001142462">
    <property type="component" value="Unassembled WGS sequence"/>
</dbReference>
<dbReference type="InterPro" id="IPR029052">
    <property type="entry name" value="Metallo-depent_PP-like"/>
</dbReference>
<dbReference type="Gene3D" id="3.90.780.10">
    <property type="entry name" value="5'-Nucleotidase, C-terminal domain"/>
    <property type="match status" value="1"/>
</dbReference>
<dbReference type="NCBIfam" id="NF038117">
    <property type="entry name" value="choice_anch_I"/>
    <property type="match status" value="1"/>
</dbReference>
<dbReference type="Pfam" id="PF22494">
    <property type="entry name" value="choice_anch_I"/>
    <property type="match status" value="1"/>
</dbReference>
<evidence type="ECO:0000259" key="6">
    <source>
        <dbReference type="Pfam" id="PF02872"/>
    </source>
</evidence>
<dbReference type="GO" id="GO:0016787">
    <property type="term" value="F:hydrolase activity"/>
    <property type="evidence" value="ECO:0007669"/>
    <property type="project" value="InterPro"/>
</dbReference>
<dbReference type="GO" id="GO:0009166">
    <property type="term" value="P:nucleotide catabolic process"/>
    <property type="evidence" value="ECO:0007669"/>
    <property type="project" value="InterPro"/>
</dbReference>
<dbReference type="EMBL" id="BSEJ01000015">
    <property type="protein sequence ID" value="GLJ62647.1"/>
    <property type="molecule type" value="Genomic_DNA"/>
</dbReference>
<dbReference type="PRINTS" id="PR01607">
    <property type="entry name" value="APYRASEFAMLY"/>
</dbReference>
<feature type="region of interest" description="Disordered" evidence="2">
    <location>
        <begin position="1089"/>
        <end position="1147"/>
    </location>
</feature>
<reference evidence="8" key="1">
    <citation type="journal article" date="2014" name="Int. J. Syst. Evol. Microbiol.">
        <title>Complete genome sequence of Corynebacterium casei LMG S-19264T (=DSM 44701T), isolated from a smear-ripened cheese.</title>
        <authorList>
            <consortium name="US DOE Joint Genome Institute (JGI-PGF)"/>
            <person name="Walter F."/>
            <person name="Albersmeier A."/>
            <person name="Kalinowski J."/>
            <person name="Ruckert C."/>
        </authorList>
    </citation>
    <scope>NUCLEOTIDE SEQUENCE</scope>
    <source>
        <strain evidence="8">VKM Ac-1020</strain>
    </source>
</reference>
<evidence type="ECO:0000313" key="9">
    <source>
        <dbReference type="Proteomes" id="UP001142462"/>
    </source>
</evidence>
<dbReference type="InterPro" id="IPR008334">
    <property type="entry name" value="5'-Nucleotdase_C"/>
</dbReference>
<comment type="caution">
    <text evidence="8">The sequence shown here is derived from an EMBL/GenBank/DDBJ whole genome shotgun (WGS) entry which is preliminary data.</text>
</comment>
<dbReference type="InterPro" id="IPR055188">
    <property type="entry name" value="Choice_anch_I"/>
</dbReference>
<dbReference type="InterPro" id="IPR011048">
    <property type="entry name" value="Haem_d1_sf"/>
</dbReference>
<dbReference type="PANTHER" id="PTHR46928:SF1">
    <property type="entry name" value="MESENCHYME-SPECIFIC CELL SURFACE GLYCOPROTEIN"/>
    <property type="match status" value="1"/>
</dbReference>
<dbReference type="Pfam" id="PF02872">
    <property type="entry name" value="5_nucleotid_C"/>
    <property type="match status" value="1"/>
</dbReference>
<dbReference type="SUPFAM" id="SSF55816">
    <property type="entry name" value="5'-nucleotidase (syn. UDP-sugar hydrolase), C-terminal domain"/>
    <property type="match status" value="1"/>
</dbReference>
<keyword evidence="3" id="KW-1133">Transmembrane helix</keyword>
<evidence type="ECO:0008006" key="10">
    <source>
        <dbReference type="Google" id="ProtNLM"/>
    </source>
</evidence>
<feature type="domain" description="Choice-of-anchor I" evidence="7">
    <location>
        <begin position="64"/>
        <end position="572"/>
    </location>
</feature>
<protein>
    <recommendedName>
        <fullName evidence="10">2',3'-cyclic-nucleotide 2'-phosphodiesterase (5'-nucleotidase family)</fullName>
    </recommendedName>
</protein>
<evidence type="ECO:0000256" key="3">
    <source>
        <dbReference type="SAM" id="Phobius"/>
    </source>
</evidence>
<dbReference type="Pfam" id="PF00149">
    <property type="entry name" value="Metallophos"/>
    <property type="match status" value="1"/>
</dbReference>
<dbReference type="InterPro" id="IPR036907">
    <property type="entry name" value="5'-Nucleotdase_C_sf"/>
</dbReference>
<feature type="signal peptide" evidence="4">
    <location>
        <begin position="1"/>
        <end position="32"/>
    </location>
</feature>
<feature type="chain" id="PRO_5040815138" description="2',3'-cyclic-nucleotide 2'-phosphodiesterase (5'-nucleotidase family)" evidence="4">
    <location>
        <begin position="33"/>
        <end position="1176"/>
    </location>
</feature>